<dbReference type="EMBL" id="RRCN01000001">
    <property type="protein sequence ID" value="RRJ63696.1"/>
    <property type="molecule type" value="Genomic_DNA"/>
</dbReference>
<feature type="domain" description="CRISPR type III-associated protein" evidence="2">
    <location>
        <begin position="75"/>
        <end position="245"/>
    </location>
</feature>
<dbReference type="AlphaFoldDB" id="A0A3P3U1D4"/>
<organism evidence="3 4">
    <name type="scientific">Paenibacillus oralis</name>
    <dbReference type="NCBI Taxonomy" id="2490856"/>
    <lineage>
        <taxon>Bacteria</taxon>
        <taxon>Bacillati</taxon>
        <taxon>Bacillota</taxon>
        <taxon>Bacilli</taxon>
        <taxon>Bacillales</taxon>
        <taxon>Paenibacillaceae</taxon>
        <taxon>Paenibacillus</taxon>
    </lineage>
</organism>
<dbReference type="Proteomes" id="UP000267017">
    <property type="component" value="Unassembled WGS sequence"/>
</dbReference>
<protein>
    <submittedName>
        <fullName evidence="3">Type III-B CRISPR module RAMP protein Cmr6</fullName>
    </submittedName>
</protein>
<dbReference type="InterPro" id="IPR010172">
    <property type="entry name" value="CRISPR-assoc_prot_TM1791"/>
</dbReference>
<gene>
    <name evidence="3" type="primary">cmr6</name>
    <name evidence="3" type="ORF">EHV15_12715</name>
</gene>
<evidence type="ECO:0000259" key="2">
    <source>
        <dbReference type="Pfam" id="PF03787"/>
    </source>
</evidence>
<dbReference type="GO" id="GO:0051607">
    <property type="term" value="P:defense response to virus"/>
    <property type="evidence" value="ECO:0007669"/>
    <property type="project" value="UniProtKB-KW"/>
</dbReference>
<name>A0A3P3U1D4_9BACL</name>
<sequence length="254" mass="28609">MNLHQVLNKYRGSQKSSNLRTIVDRNGEAKDAFYDRIVREYETYWTDSIDWYKELYLRHYHGMAGRHRPFLVSSKSPCIIGQGQKTVLETGMALHKTYGVPYIPGTAIKGLTAHYCHLRLGTERSSFRMDGDSYKVLFGTQQEAGFIRFFDALPTPETVHKALLPDVMTPHHQAYNSLSGGAPGDDDSLVPVPFLSVMADFNIMLFCETDHEEADSWLEIAEQLVVRALEQEGIGGKTNAGFGRMTLKQSEVKG</sequence>
<evidence type="ECO:0000256" key="1">
    <source>
        <dbReference type="ARBA" id="ARBA00023118"/>
    </source>
</evidence>
<evidence type="ECO:0000313" key="4">
    <source>
        <dbReference type="Proteomes" id="UP000267017"/>
    </source>
</evidence>
<dbReference type="RefSeq" id="WP_128631530.1">
    <property type="nucleotide sequence ID" value="NZ_RRCN01000001.1"/>
</dbReference>
<keyword evidence="1" id="KW-0051">Antiviral defense</keyword>
<dbReference type="Pfam" id="PF03787">
    <property type="entry name" value="RAMPs"/>
    <property type="match status" value="1"/>
</dbReference>
<dbReference type="OrthoDB" id="9813956at2"/>
<keyword evidence="4" id="KW-1185">Reference proteome</keyword>
<accession>A0A3P3U1D4</accession>
<reference evidence="3 4" key="1">
    <citation type="submission" date="2018-11" db="EMBL/GenBank/DDBJ databases">
        <title>Genome sequencing of Paenibacillus sp. KCOM 3021 (= ChDC PVNT-B20).</title>
        <authorList>
            <person name="Kook J.-K."/>
            <person name="Park S.-N."/>
            <person name="Lim Y.K."/>
        </authorList>
    </citation>
    <scope>NUCLEOTIDE SEQUENCE [LARGE SCALE GENOMIC DNA]</scope>
    <source>
        <strain evidence="3 4">KCOM 3021</strain>
    </source>
</reference>
<comment type="caution">
    <text evidence="3">The sequence shown here is derived from an EMBL/GenBank/DDBJ whole genome shotgun (WGS) entry which is preliminary data.</text>
</comment>
<evidence type="ECO:0000313" key="3">
    <source>
        <dbReference type="EMBL" id="RRJ63696.1"/>
    </source>
</evidence>
<dbReference type="NCBIfam" id="TIGR01898">
    <property type="entry name" value="cas_TM1791_cmr6"/>
    <property type="match status" value="1"/>
</dbReference>
<dbReference type="PANTHER" id="PTHR39965">
    <property type="entry name" value="CRISPR SYSTEM CMR SUBUNIT CMR6"/>
    <property type="match status" value="1"/>
</dbReference>
<dbReference type="InterPro" id="IPR005537">
    <property type="entry name" value="RAMP_III_fam"/>
</dbReference>
<proteinExistence type="predicted"/>
<dbReference type="PANTHER" id="PTHR39965:SF1">
    <property type="entry name" value="CRISPR SYSTEM CMR SUBUNIT CMR6"/>
    <property type="match status" value="1"/>
</dbReference>